<dbReference type="Proteomes" id="UP000579250">
    <property type="component" value="Unassembled WGS sequence"/>
</dbReference>
<name>A0A846YXV6_9ACTN</name>
<protein>
    <recommendedName>
        <fullName evidence="3">Tetratricopeptide repeat protein</fullName>
    </recommendedName>
</protein>
<sequence>MRATLAAEPVIGFLPLAAHHRRPAAQAPAPEPAPRDDLASLDDLDDLDELLDTADRCRRKKDLPGMLAAWRRFDAVAATTEPTPLQHARRLDARGVEHAVDRAGREAVECWEEAARLFGELGDETRRHRTLGRLGALRVDLGDAGGLDQVIASAEHCTAHPVEADDAPAALLRLAAAYLRLDRPADALTALDRAAAGDAPDRAGELWYLRGQALLMSGETDDGIAALRRSAELSRASGDPEEIAAPALQLARAVARRQNAPDEETLALLDEALAAMPGPSPLRAAALAERGASLIALDRPADGVPDLVEAIAEWTAEGMHENAVHLRVDLAGGYLSTDRPLEAAEAAEEVLQALPEPGGDADPSVHHARQRARLVLAHAQKQLREEGAAATFASLADDAARDGEHGAEAHFRYEAADVLTELDMDGPAAERYAESAEAYEKAGDPYGVVRARRRAAVCLMWSGDVDAAVPAMETARAALAGLPPDNEPARVWETALTSFEQARVLARAGRVDDAAAHASAAVDGFTALDQTGPAEEATRLLEDIRAALG</sequence>
<keyword evidence="2" id="KW-1185">Reference proteome</keyword>
<comment type="caution">
    <text evidence="1">The sequence shown here is derived from an EMBL/GenBank/DDBJ whole genome shotgun (WGS) entry which is preliminary data.</text>
</comment>
<dbReference type="AlphaFoldDB" id="A0A846YXV6"/>
<evidence type="ECO:0000313" key="1">
    <source>
        <dbReference type="EMBL" id="NKZ05800.1"/>
    </source>
</evidence>
<proteinExistence type="predicted"/>
<dbReference type="EMBL" id="JAAXPI010000026">
    <property type="protein sequence ID" value="NKZ05800.1"/>
    <property type="molecule type" value="Genomic_DNA"/>
</dbReference>
<evidence type="ECO:0000313" key="2">
    <source>
        <dbReference type="Proteomes" id="UP000579250"/>
    </source>
</evidence>
<gene>
    <name evidence="1" type="ORF">HGB48_18910</name>
</gene>
<dbReference type="SUPFAM" id="SSF48452">
    <property type="entry name" value="TPR-like"/>
    <property type="match status" value="2"/>
</dbReference>
<accession>A0A846YXV6</accession>
<organism evidence="1 2">
    <name type="scientific">Actinomadura latina</name>
    <dbReference type="NCBI Taxonomy" id="163603"/>
    <lineage>
        <taxon>Bacteria</taxon>
        <taxon>Bacillati</taxon>
        <taxon>Actinomycetota</taxon>
        <taxon>Actinomycetes</taxon>
        <taxon>Streptosporangiales</taxon>
        <taxon>Thermomonosporaceae</taxon>
        <taxon>Actinomadura</taxon>
    </lineage>
</organism>
<reference evidence="1 2" key="1">
    <citation type="submission" date="2020-04" db="EMBL/GenBank/DDBJ databases">
        <title>MicrobeNet Type strains.</title>
        <authorList>
            <person name="Nicholson A.C."/>
        </authorList>
    </citation>
    <scope>NUCLEOTIDE SEQUENCE [LARGE SCALE GENOMIC DNA]</scope>
    <source>
        <strain evidence="1 2">ATCC BAA-277</strain>
    </source>
</reference>
<dbReference type="Gene3D" id="1.25.40.10">
    <property type="entry name" value="Tetratricopeptide repeat domain"/>
    <property type="match status" value="2"/>
</dbReference>
<dbReference type="InterPro" id="IPR011990">
    <property type="entry name" value="TPR-like_helical_dom_sf"/>
</dbReference>
<evidence type="ECO:0008006" key="3">
    <source>
        <dbReference type="Google" id="ProtNLM"/>
    </source>
</evidence>